<comment type="caution">
    <text evidence="4">The sequence shown here is derived from an EMBL/GenBank/DDBJ whole genome shotgun (WGS) entry which is preliminary data.</text>
</comment>
<dbReference type="EMBL" id="JANBPY010000827">
    <property type="protein sequence ID" value="KAJ1963420.1"/>
    <property type="molecule type" value="Genomic_DNA"/>
</dbReference>
<dbReference type="Proteomes" id="UP001150925">
    <property type="component" value="Unassembled WGS sequence"/>
</dbReference>
<feature type="domain" description="DNA mismatch repair protein MutS-like N-terminal" evidence="2">
    <location>
        <begin position="48"/>
        <end position="155"/>
    </location>
</feature>
<dbReference type="GO" id="GO:0005524">
    <property type="term" value="F:ATP binding"/>
    <property type="evidence" value="ECO:0007669"/>
    <property type="project" value="InterPro"/>
</dbReference>
<gene>
    <name evidence="4" type="primary">msh1_1</name>
    <name evidence="4" type="ORF">IWQ62_003220</name>
</gene>
<protein>
    <submittedName>
        <fullName evidence="4">MutS protein 1</fullName>
    </submittedName>
</protein>
<dbReference type="GO" id="GO:0030983">
    <property type="term" value="F:mismatched DNA binding"/>
    <property type="evidence" value="ECO:0007669"/>
    <property type="project" value="InterPro"/>
</dbReference>
<sequence>MSSPQRQTFRFLPGGHGDLPRRLEPVTNPKELTTKEPDLLKSAPTTKLLKLVRNLMDSYPTCILLTRVGDFYELYYEQADEAGPLLEIQVVTRKIRNHHYRFTGFPARYIDRHLERLVMEHQRHVAICEQFQDPITKQFTRRLVRIITPGTLIDEQFIHSDQNNFLLAILPADSLTGDLTSTHPLGLAWLDLSTGDFITASTTVGELASDLARIKPREV</sequence>
<feature type="non-terminal residue" evidence="4">
    <location>
        <position position="1"/>
    </location>
</feature>
<reference evidence="4" key="1">
    <citation type="submission" date="2022-07" db="EMBL/GenBank/DDBJ databases">
        <title>Phylogenomic reconstructions and comparative analyses of Kickxellomycotina fungi.</title>
        <authorList>
            <person name="Reynolds N.K."/>
            <person name="Stajich J.E."/>
            <person name="Barry K."/>
            <person name="Grigoriev I.V."/>
            <person name="Crous P."/>
            <person name="Smith M.E."/>
        </authorList>
    </citation>
    <scope>NUCLEOTIDE SEQUENCE</scope>
    <source>
        <strain evidence="4">RSA 1196</strain>
    </source>
</reference>
<evidence type="ECO:0000313" key="5">
    <source>
        <dbReference type="Proteomes" id="UP001150925"/>
    </source>
</evidence>
<name>A0A9W8AS82_9FUNG</name>
<dbReference type="InterPro" id="IPR036678">
    <property type="entry name" value="MutS_con_dom_sf"/>
</dbReference>
<dbReference type="Pfam" id="PF01624">
    <property type="entry name" value="MutS_I"/>
    <property type="match status" value="1"/>
</dbReference>
<accession>A0A9W8AS82</accession>
<keyword evidence="5" id="KW-1185">Reference proteome</keyword>
<dbReference type="Pfam" id="PF05188">
    <property type="entry name" value="MutS_II"/>
    <property type="match status" value="1"/>
</dbReference>
<dbReference type="Gene3D" id="3.30.420.110">
    <property type="entry name" value="MutS, connector domain"/>
    <property type="match status" value="1"/>
</dbReference>
<feature type="domain" description="DNA mismatch repair protein MutS connector" evidence="3">
    <location>
        <begin position="183"/>
        <end position="219"/>
    </location>
</feature>
<dbReference type="InterPro" id="IPR007860">
    <property type="entry name" value="DNA_mmatch_repair_MutS_con_dom"/>
</dbReference>
<dbReference type="SUPFAM" id="SSF55271">
    <property type="entry name" value="DNA repair protein MutS, domain I"/>
    <property type="match status" value="1"/>
</dbReference>
<dbReference type="InterPro" id="IPR016151">
    <property type="entry name" value="DNA_mismatch_repair_MutS_N"/>
</dbReference>
<dbReference type="GO" id="GO:0006298">
    <property type="term" value="P:mismatch repair"/>
    <property type="evidence" value="ECO:0007669"/>
    <property type="project" value="InterPro"/>
</dbReference>
<dbReference type="OrthoDB" id="2534523at2759"/>
<dbReference type="Gene3D" id="3.40.1170.10">
    <property type="entry name" value="DNA repair protein MutS, domain I"/>
    <property type="match status" value="1"/>
</dbReference>
<proteinExistence type="predicted"/>
<evidence type="ECO:0000256" key="1">
    <source>
        <dbReference type="SAM" id="MobiDB-lite"/>
    </source>
</evidence>
<organism evidence="4 5">
    <name type="scientific">Dispira parvispora</name>
    <dbReference type="NCBI Taxonomy" id="1520584"/>
    <lineage>
        <taxon>Eukaryota</taxon>
        <taxon>Fungi</taxon>
        <taxon>Fungi incertae sedis</taxon>
        <taxon>Zoopagomycota</taxon>
        <taxon>Kickxellomycotina</taxon>
        <taxon>Dimargaritomycetes</taxon>
        <taxon>Dimargaritales</taxon>
        <taxon>Dimargaritaceae</taxon>
        <taxon>Dispira</taxon>
    </lineage>
</organism>
<evidence type="ECO:0000259" key="3">
    <source>
        <dbReference type="Pfam" id="PF05188"/>
    </source>
</evidence>
<evidence type="ECO:0000313" key="4">
    <source>
        <dbReference type="EMBL" id="KAJ1963420.1"/>
    </source>
</evidence>
<dbReference type="SUPFAM" id="SSF53150">
    <property type="entry name" value="DNA repair protein MutS, domain II"/>
    <property type="match status" value="1"/>
</dbReference>
<dbReference type="AlphaFoldDB" id="A0A9W8AS82"/>
<dbReference type="InterPro" id="IPR007695">
    <property type="entry name" value="DNA_mismatch_repair_MutS-lik_N"/>
</dbReference>
<feature type="region of interest" description="Disordered" evidence="1">
    <location>
        <begin position="1"/>
        <end position="35"/>
    </location>
</feature>
<evidence type="ECO:0000259" key="2">
    <source>
        <dbReference type="Pfam" id="PF01624"/>
    </source>
</evidence>